<feature type="domain" description="HTH hxlR-type" evidence="1">
    <location>
        <begin position="47"/>
        <end position="80"/>
    </location>
</feature>
<protein>
    <submittedName>
        <fullName evidence="2">Winged helix-turn-helix transcriptional regulator</fullName>
    </submittedName>
</protein>
<name>A0ABZ3D047_9PROT</name>
<organism evidence="2 3">
    <name type="scientific">Nguyenibacter vanlangensis</name>
    <dbReference type="NCBI Taxonomy" id="1216886"/>
    <lineage>
        <taxon>Bacteria</taxon>
        <taxon>Pseudomonadati</taxon>
        <taxon>Pseudomonadota</taxon>
        <taxon>Alphaproteobacteria</taxon>
        <taxon>Acetobacterales</taxon>
        <taxon>Acetobacteraceae</taxon>
        <taxon>Nguyenibacter</taxon>
    </lineage>
</organism>
<dbReference type="RefSeq" id="WP_342626945.1">
    <property type="nucleotide sequence ID" value="NZ_CP152276.1"/>
</dbReference>
<gene>
    <name evidence="2" type="ORF">AAC691_11230</name>
</gene>
<evidence type="ECO:0000313" key="3">
    <source>
        <dbReference type="Proteomes" id="UP001449795"/>
    </source>
</evidence>
<keyword evidence="3" id="KW-1185">Reference proteome</keyword>
<accession>A0ABZ3D047</accession>
<dbReference type="Pfam" id="PF01638">
    <property type="entry name" value="HxlR"/>
    <property type="match status" value="1"/>
</dbReference>
<dbReference type="InterPro" id="IPR002577">
    <property type="entry name" value="HTH_HxlR"/>
</dbReference>
<evidence type="ECO:0000313" key="2">
    <source>
        <dbReference type="EMBL" id="XAE40916.1"/>
    </source>
</evidence>
<proteinExistence type="predicted"/>
<dbReference type="EMBL" id="CP152276">
    <property type="protein sequence ID" value="XAE40916.1"/>
    <property type="molecule type" value="Genomic_DNA"/>
</dbReference>
<evidence type="ECO:0000259" key="1">
    <source>
        <dbReference type="Pfam" id="PF01638"/>
    </source>
</evidence>
<reference evidence="2 3" key="1">
    <citation type="submission" date="2024-04" db="EMBL/GenBank/DDBJ databases">
        <title>Complete genome sequence of Nguyenibacter vanlangesis HBCM-1154, a strain capable of nitrogen fixation, IAA production, and phosphorus solubilization isolated from sugarcane soil.</title>
        <authorList>
            <person name="MY HANH P."/>
        </authorList>
    </citation>
    <scope>NUCLEOTIDE SEQUENCE [LARGE SCALE GENOMIC DNA]</scope>
    <source>
        <strain evidence="2 3">HBCM 1154</strain>
    </source>
</reference>
<dbReference type="Proteomes" id="UP001449795">
    <property type="component" value="Chromosome"/>
</dbReference>
<sequence length="110" mass="12533">MEGRWGVIFGMHKNAHITLIVSEMIPSCPLFVTNNYGSDARTDRWEWKEVTLFHLLRGTTRFNSLRKRLPTVTLRMLTARAPTGALTDDADDDVNIMSGKWRLISETIGL</sequence>